<keyword evidence="3" id="KW-1185">Reference proteome</keyword>
<dbReference type="InterPro" id="IPR036388">
    <property type="entry name" value="WH-like_DNA-bd_sf"/>
</dbReference>
<comment type="caution">
    <text evidence="2">The sequence shown here is derived from an EMBL/GenBank/DDBJ whole genome shotgun (WGS) entry which is preliminary data.</text>
</comment>
<evidence type="ECO:0000313" key="3">
    <source>
        <dbReference type="Proteomes" id="UP001596417"/>
    </source>
</evidence>
<dbReference type="InterPro" id="IPR055768">
    <property type="entry name" value="DUF7344"/>
</dbReference>
<evidence type="ECO:0000313" key="2">
    <source>
        <dbReference type="EMBL" id="MFC7191602.1"/>
    </source>
</evidence>
<proteinExistence type="predicted"/>
<reference evidence="2 3" key="1">
    <citation type="journal article" date="2019" name="Int. J. Syst. Evol. Microbiol.">
        <title>The Global Catalogue of Microorganisms (GCM) 10K type strain sequencing project: providing services to taxonomists for standard genome sequencing and annotation.</title>
        <authorList>
            <consortium name="The Broad Institute Genomics Platform"/>
            <consortium name="The Broad Institute Genome Sequencing Center for Infectious Disease"/>
            <person name="Wu L."/>
            <person name="Ma J."/>
        </authorList>
    </citation>
    <scope>NUCLEOTIDE SEQUENCE [LARGE SCALE GENOMIC DNA]</scope>
    <source>
        <strain evidence="2 3">RDMS1</strain>
    </source>
</reference>
<evidence type="ECO:0000259" key="1">
    <source>
        <dbReference type="Pfam" id="PF24035"/>
    </source>
</evidence>
<dbReference type="Proteomes" id="UP001596417">
    <property type="component" value="Unassembled WGS sequence"/>
</dbReference>
<protein>
    <submittedName>
        <fullName evidence="2">ArsR family transcriptional regulator</fullName>
    </submittedName>
</protein>
<accession>A0ABD5YRR6</accession>
<dbReference type="GeneID" id="76201358"/>
<sequence length="112" mass="13043">MQKISQRQQRLDTALDLLADRYRRRLLIALLEHNPQDDQDTQIPAEITIADEDLDQLHIQIIHTHLPKLESAGVIVWDRSSNNVSKGPQFDELLPLLQLMYDHADDLPDEWL</sequence>
<organism evidence="2 3">
    <name type="scientific">Halocatena marina</name>
    <dbReference type="NCBI Taxonomy" id="2934937"/>
    <lineage>
        <taxon>Archaea</taxon>
        <taxon>Methanobacteriati</taxon>
        <taxon>Methanobacteriota</taxon>
        <taxon>Stenosarchaea group</taxon>
        <taxon>Halobacteria</taxon>
        <taxon>Halobacteriales</taxon>
        <taxon>Natronomonadaceae</taxon>
        <taxon>Halocatena</taxon>
    </lineage>
</organism>
<feature type="domain" description="DUF7344" evidence="1">
    <location>
        <begin position="16"/>
        <end position="84"/>
    </location>
</feature>
<dbReference type="Gene3D" id="1.10.10.10">
    <property type="entry name" value="Winged helix-like DNA-binding domain superfamily/Winged helix DNA-binding domain"/>
    <property type="match status" value="1"/>
</dbReference>
<dbReference type="RefSeq" id="WP_248909494.1">
    <property type="nucleotide sequence ID" value="NZ_CP109979.1"/>
</dbReference>
<dbReference type="AlphaFoldDB" id="A0ABD5YRR6"/>
<dbReference type="EMBL" id="JBHTAX010000001">
    <property type="protein sequence ID" value="MFC7191602.1"/>
    <property type="molecule type" value="Genomic_DNA"/>
</dbReference>
<gene>
    <name evidence="2" type="ORF">ACFQL7_18610</name>
</gene>
<name>A0ABD5YRR6_9EURY</name>
<dbReference type="Pfam" id="PF24035">
    <property type="entry name" value="DUF7344"/>
    <property type="match status" value="1"/>
</dbReference>